<comment type="caution">
    <text evidence="2">The sequence shown here is derived from an EMBL/GenBank/DDBJ whole genome shotgun (WGS) entry which is preliminary data.</text>
</comment>
<feature type="transmembrane region" description="Helical" evidence="1">
    <location>
        <begin position="73"/>
        <end position="91"/>
    </location>
</feature>
<reference evidence="2" key="1">
    <citation type="submission" date="2020-11" db="EMBL/GenBank/DDBJ databases">
        <authorList>
            <person name="Whitehead M."/>
        </authorList>
    </citation>
    <scope>NUCLEOTIDE SEQUENCE</scope>
    <source>
        <strain evidence="2">EGII</strain>
    </source>
</reference>
<gene>
    <name evidence="2" type="ORF">CCAP1982_LOCUS21314</name>
</gene>
<proteinExistence type="predicted"/>
<keyword evidence="1" id="KW-0812">Transmembrane</keyword>
<keyword evidence="1" id="KW-0472">Membrane</keyword>
<evidence type="ECO:0000313" key="2">
    <source>
        <dbReference type="EMBL" id="CAD7013243.1"/>
    </source>
</evidence>
<accession>A0A811VGE6</accession>
<keyword evidence="3" id="KW-1185">Reference proteome</keyword>
<evidence type="ECO:0000256" key="1">
    <source>
        <dbReference type="SAM" id="Phobius"/>
    </source>
</evidence>
<sequence>MFWRNDNSQDTEVCRLGQLSRGASALSKGFNGFREWNLWMEYVCISTNSSIYISTLGRGALTEIDRKKFKRKIFTVMLALKLDLHICHFMLRNLFMYTRFLF</sequence>
<protein>
    <submittedName>
        <fullName evidence="2">(Mediterranean fruit fly) hypothetical protein</fullName>
    </submittedName>
</protein>
<evidence type="ECO:0000313" key="3">
    <source>
        <dbReference type="Proteomes" id="UP000606786"/>
    </source>
</evidence>
<keyword evidence="1" id="KW-1133">Transmembrane helix</keyword>
<dbReference type="Proteomes" id="UP000606786">
    <property type="component" value="Unassembled WGS sequence"/>
</dbReference>
<organism evidence="2 3">
    <name type="scientific">Ceratitis capitata</name>
    <name type="common">Mediterranean fruit fly</name>
    <name type="synonym">Tephritis capitata</name>
    <dbReference type="NCBI Taxonomy" id="7213"/>
    <lineage>
        <taxon>Eukaryota</taxon>
        <taxon>Metazoa</taxon>
        <taxon>Ecdysozoa</taxon>
        <taxon>Arthropoda</taxon>
        <taxon>Hexapoda</taxon>
        <taxon>Insecta</taxon>
        <taxon>Pterygota</taxon>
        <taxon>Neoptera</taxon>
        <taxon>Endopterygota</taxon>
        <taxon>Diptera</taxon>
        <taxon>Brachycera</taxon>
        <taxon>Muscomorpha</taxon>
        <taxon>Tephritoidea</taxon>
        <taxon>Tephritidae</taxon>
        <taxon>Ceratitis</taxon>
        <taxon>Ceratitis</taxon>
    </lineage>
</organism>
<name>A0A811VGE6_CERCA</name>
<dbReference type="EMBL" id="CAJHJT010000056">
    <property type="protein sequence ID" value="CAD7013243.1"/>
    <property type="molecule type" value="Genomic_DNA"/>
</dbReference>
<dbReference type="AlphaFoldDB" id="A0A811VGE6"/>